<evidence type="ECO:0000259" key="1">
    <source>
        <dbReference type="Pfam" id="PF09820"/>
    </source>
</evidence>
<dbReference type="EMBL" id="JYNY01000341">
    <property type="protein sequence ID" value="KJJ84531.1"/>
    <property type="molecule type" value="Genomic_DNA"/>
</dbReference>
<dbReference type="Pfam" id="PF09820">
    <property type="entry name" value="AAA-ATPase_like"/>
    <property type="match status" value="1"/>
</dbReference>
<feature type="domain" description="AAA-ATPase-like" evidence="1">
    <location>
        <begin position="7"/>
        <end position="232"/>
    </location>
</feature>
<accession>A0A0F0CSM3</accession>
<sequence length="564" mass="66351">MRIQKLPVGYSDFKTIIDNKFYYIDKTLFIKEIIDESCNVILLPRPRRFGKTLNLSMLRYFFEKTEKSNGYLFKDLAICRLGEEYMNQQGAYPVIFLTLKDVKEKTWDTTYRGIKDLIQNEFLRHKYLKNWTGLEEEEKEYFNKITSLEGSEKDYENSLKTLSLFLERYHNKKVIILLDEYDTPIQSGYLENFYEPVISFMRNFLSGGFKDNTSLEKGVLTGILRVSKEFIFSGMNNLGVFTILSAEFNDKFGLTGEEVQKLLIDYNLDNKFDDVRAWYNGYNFEGVTIYNPWSIINYAASLKKVLKPYWANSSDNKLIEDSLTHNGKELKNELLALLNGENIVKTLKENITFEDLEKHEDMLWSLLLFSGYLTASFSHKNNREINFYNLSAPNLEVRTLYYDLLMRWFDKRMERDKQELMLEALEKGNIEDFEFYFSEFVLNSFSYFDTGGEHAEKVYKSFVLGLFVLLADKYELENEREAGAGRCDLILIPKDKNKLGIIIEFKKVDARKKEKMPQAVKAAFKQIEEKQYDVILKSRGIEKIKKLAIVFQGKKVWVRENCEK</sequence>
<dbReference type="InterPro" id="IPR012547">
    <property type="entry name" value="PDDEXK_9"/>
</dbReference>
<dbReference type="Pfam" id="PF08011">
    <property type="entry name" value="PDDEXK_9"/>
    <property type="match status" value="1"/>
</dbReference>
<dbReference type="PANTHER" id="PTHR34825">
    <property type="entry name" value="CONSERVED PROTEIN, WITH A WEAK D-GALACTARATE DEHYDRATASE/ALTRONATE HYDROLASE DOMAIN"/>
    <property type="match status" value="1"/>
</dbReference>
<comment type="caution">
    <text evidence="2">The sequence shown here is derived from an EMBL/GenBank/DDBJ whole genome shotgun (WGS) entry which is preliminary data.</text>
</comment>
<dbReference type="InterPro" id="IPR018631">
    <property type="entry name" value="AAA-ATPase-like_dom"/>
</dbReference>
<keyword evidence="3" id="KW-1185">Reference proteome</keyword>
<dbReference type="InterPro" id="IPR027417">
    <property type="entry name" value="P-loop_NTPase"/>
</dbReference>
<dbReference type="Proteomes" id="UP000033428">
    <property type="component" value="Unassembled WGS sequence"/>
</dbReference>
<organism evidence="2 3">
    <name type="scientific">Candidatus Omnitrophus magneticus</name>
    <dbReference type="NCBI Taxonomy" id="1609969"/>
    <lineage>
        <taxon>Bacteria</taxon>
        <taxon>Pseudomonadati</taxon>
        <taxon>Candidatus Omnitrophota</taxon>
        <taxon>Candidatus Omnitrophus</taxon>
    </lineage>
</organism>
<reference evidence="2 3" key="1">
    <citation type="submission" date="2015-02" db="EMBL/GenBank/DDBJ databases">
        <title>Single-cell genomics of uncultivated deep-branching MTB reveals a conserved set of magnetosome genes.</title>
        <authorList>
            <person name="Kolinko S."/>
            <person name="Richter M."/>
            <person name="Glockner F.O."/>
            <person name="Brachmann A."/>
            <person name="Schuler D."/>
        </authorList>
    </citation>
    <scope>NUCLEOTIDE SEQUENCE [LARGE SCALE GENOMIC DNA]</scope>
    <source>
        <strain evidence="2">SKK-01</strain>
    </source>
</reference>
<dbReference type="PATRIC" id="fig|1609969.3.peg.1758"/>
<proteinExistence type="predicted"/>
<dbReference type="PANTHER" id="PTHR34825:SF1">
    <property type="entry name" value="AAA-ATPASE-LIKE DOMAIN-CONTAINING PROTEIN"/>
    <property type="match status" value="1"/>
</dbReference>
<evidence type="ECO:0000313" key="3">
    <source>
        <dbReference type="Proteomes" id="UP000033428"/>
    </source>
</evidence>
<dbReference type="AlphaFoldDB" id="A0A0F0CSM3"/>
<protein>
    <submittedName>
        <fullName evidence="2">Protein containing DUF1703</fullName>
    </submittedName>
</protein>
<name>A0A0F0CSM3_9BACT</name>
<gene>
    <name evidence="2" type="ORF">OMAG_001635</name>
</gene>
<evidence type="ECO:0000313" key="2">
    <source>
        <dbReference type="EMBL" id="KJJ84531.1"/>
    </source>
</evidence>
<dbReference type="Gene3D" id="3.40.50.300">
    <property type="entry name" value="P-loop containing nucleotide triphosphate hydrolases"/>
    <property type="match status" value="1"/>
</dbReference>